<name>A0A271J0L3_9BACT</name>
<evidence type="ECO:0008006" key="3">
    <source>
        <dbReference type="Google" id="ProtNLM"/>
    </source>
</evidence>
<evidence type="ECO:0000313" key="2">
    <source>
        <dbReference type="Proteomes" id="UP000216339"/>
    </source>
</evidence>
<protein>
    <recommendedName>
        <fullName evidence="3">Lipoprotein</fullName>
    </recommendedName>
</protein>
<dbReference type="EMBL" id="MQWD01000001">
    <property type="protein sequence ID" value="PAP77051.1"/>
    <property type="molecule type" value="Genomic_DNA"/>
</dbReference>
<comment type="caution">
    <text evidence="1">The sequence shown here is derived from an EMBL/GenBank/DDBJ whole genome shotgun (WGS) entry which is preliminary data.</text>
</comment>
<sequence length="202" mass="20744">MSGLRSLAVLVLALGLSSCDLFGGLDVVSPTQVYTIPPFERTTLDLASELGIERESSLSFRVESEGGSVTADVQFPDALVVTPIAVGLGTVTVQALLGGSAEGAATFQFDVEDPGPLPSPERAVVARDGRIDLDVAPLFRPVSGTEYVVLGTSGPVSASISGGSLLSIFPTGLGDGSVTVSTTRFVPQRLIVPVRVVESDGL</sequence>
<dbReference type="PROSITE" id="PS51257">
    <property type="entry name" value="PROKAR_LIPOPROTEIN"/>
    <property type="match status" value="1"/>
</dbReference>
<keyword evidence="2" id="KW-1185">Reference proteome</keyword>
<dbReference type="Proteomes" id="UP000216339">
    <property type="component" value="Unassembled WGS sequence"/>
</dbReference>
<reference evidence="1 2" key="1">
    <citation type="submission" date="2016-11" db="EMBL/GenBank/DDBJ databases">
        <title>Study of marine rhodopsin-containing bacteria.</title>
        <authorList>
            <person name="Yoshizawa S."/>
            <person name="Kumagai Y."/>
            <person name="Kogure K."/>
        </authorList>
    </citation>
    <scope>NUCLEOTIDE SEQUENCE [LARGE SCALE GENOMIC DNA]</scope>
    <source>
        <strain evidence="1 2">SAORIC-28</strain>
    </source>
</reference>
<dbReference type="RefSeq" id="WP_095510718.1">
    <property type="nucleotide sequence ID" value="NZ_MQWD01000001.1"/>
</dbReference>
<dbReference type="AlphaFoldDB" id="A0A271J0L3"/>
<gene>
    <name evidence="1" type="ORF">BSZ37_11720</name>
</gene>
<evidence type="ECO:0000313" key="1">
    <source>
        <dbReference type="EMBL" id="PAP77051.1"/>
    </source>
</evidence>
<organism evidence="1 2">
    <name type="scientific">Rubrivirga marina</name>
    <dbReference type="NCBI Taxonomy" id="1196024"/>
    <lineage>
        <taxon>Bacteria</taxon>
        <taxon>Pseudomonadati</taxon>
        <taxon>Rhodothermota</taxon>
        <taxon>Rhodothermia</taxon>
        <taxon>Rhodothermales</taxon>
        <taxon>Rubricoccaceae</taxon>
        <taxon>Rubrivirga</taxon>
    </lineage>
</organism>
<accession>A0A271J0L3</accession>
<proteinExistence type="predicted"/>